<dbReference type="Proteomes" id="UP000603640">
    <property type="component" value="Unassembled WGS sequence"/>
</dbReference>
<keyword evidence="2" id="KW-1185">Reference proteome</keyword>
<dbReference type="AlphaFoldDB" id="A0A923NA01"/>
<sequence>MDNENKPNKLEASLLLDFNYPVLFQELQKHLQVYAGNKELPIKLTSGNRDNITIY</sequence>
<dbReference type="EMBL" id="JACRVF010000005">
    <property type="protein sequence ID" value="MBC5994542.1"/>
    <property type="molecule type" value="Genomic_DNA"/>
</dbReference>
<proteinExistence type="predicted"/>
<reference evidence="1" key="1">
    <citation type="submission" date="2020-08" db="EMBL/GenBank/DDBJ databases">
        <title>Pontibacter sp. SD6 16S ribosomal RNA gene Genome sequencing and assembly.</title>
        <authorList>
            <person name="Kang M."/>
        </authorList>
    </citation>
    <scope>NUCLEOTIDE SEQUENCE</scope>
    <source>
        <strain evidence="1">SD6</strain>
    </source>
</reference>
<gene>
    <name evidence="1" type="ORF">H8S84_16985</name>
</gene>
<organism evidence="1 2">
    <name type="scientific">Pontibacter cellulosilyticus</name>
    <dbReference type="NCBI Taxonomy" id="1720253"/>
    <lineage>
        <taxon>Bacteria</taxon>
        <taxon>Pseudomonadati</taxon>
        <taxon>Bacteroidota</taxon>
        <taxon>Cytophagia</taxon>
        <taxon>Cytophagales</taxon>
        <taxon>Hymenobacteraceae</taxon>
        <taxon>Pontibacter</taxon>
    </lineage>
</organism>
<evidence type="ECO:0000313" key="2">
    <source>
        <dbReference type="Proteomes" id="UP000603640"/>
    </source>
</evidence>
<evidence type="ECO:0000313" key="1">
    <source>
        <dbReference type="EMBL" id="MBC5994542.1"/>
    </source>
</evidence>
<comment type="caution">
    <text evidence="1">The sequence shown here is derived from an EMBL/GenBank/DDBJ whole genome shotgun (WGS) entry which is preliminary data.</text>
</comment>
<name>A0A923NA01_9BACT</name>
<protein>
    <submittedName>
        <fullName evidence="1">Uncharacterized protein</fullName>
    </submittedName>
</protein>
<accession>A0A923NA01</accession>
<dbReference type="RefSeq" id="WP_187068559.1">
    <property type="nucleotide sequence ID" value="NZ_JACRVF010000005.1"/>
</dbReference>